<evidence type="ECO:0000313" key="3">
    <source>
        <dbReference type="Proteomes" id="UP000198535"/>
    </source>
</evidence>
<dbReference type="AlphaFoldDB" id="A0A1I4PCE2"/>
<evidence type="ECO:0000313" key="2">
    <source>
        <dbReference type="EMBL" id="SFM25409.1"/>
    </source>
</evidence>
<gene>
    <name evidence="2" type="ORF">SAMN04488696_0572</name>
</gene>
<dbReference type="Proteomes" id="UP000198535">
    <property type="component" value="Unassembled WGS sequence"/>
</dbReference>
<name>A0A1I4PCE2_9EURY</name>
<keyword evidence="1" id="KW-0472">Membrane</keyword>
<proteinExistence type="predicted"/>
<dbReference type="RefSeq" id="WP_091932868.1">
    <property type="nucleotide sequence ID" value="NZ_FOUJ01000001.1"/>
</dbReference>
<protein>
    <recommendedName>
        <fullName evidence="4">DUF5658 domain-containing protein</fullName>
    </recommendedName>
</protein>
<sequence length="145" mass="16804">MRQILQSLRSIYHNYRLIPLFLCSAVVIDYSLTFYFAGSIENILAHEFSPTLVFAVKNGIVLPYLALTVVFYYIMGYTILRFLENEEIYPIGVFIILLMSITHVLGGMSWFVLKETYSNMIFMLSMTSIIIAISVFGYEVLKRER</sequence>
<reference evidence="3" key="1">
    <citation type="submission" date="2016-10" db="EMBL/GenBank/DDBJ databases">
        <authorList>
            <person name="Varghese N."/>
            <person name="Submissions S."/>
        </authorList>
    </citation>
    <scope>NUCLEOTIDE SEQUENCE [LARGE SCALE GENOMIC DNA]</scope>
    <source>
        <strain evidence="3">Mob M</strain>
    </source>
</reference>
<accession>A0A1I4PCE2</accession>
<keyword evidence="1" id="KW-0812">Transmembrane</keyword>
<dbReference type="STRING" id="487685.SAMN04488696_0572"/>
<keyword evidence="1" id="KW-1133">Transmembrane helix</keyword>
<feature type="transmembrane region" description="Helical" evidence="1">
    <location>
        <begin position="92"/>
        <end position="113"/>
    </location>
</feature>
<feature type="transmembrane region" description="Helical" evidence="1">
    <location>
        <begin position="119"/>
        <end position="141"/>
    </location>
</feature>
<feature type="transmembrane region" description="Helical" evidence="1">
    <location>
        <begin position="60"/>
        <end position="80"/>
    </location>
</feature>
<organism evidence="2 3">
    <name type="scientific">Methanolobus profundi</name>
    <dbReference type="NCBI Taxonomy" id="487685"/>
    <lineage>
        <taxon>Archaea</taxon>
        <taxon>Methanobacteriati</taxon>
        <taxon>Methanobacteriota</taxon>
        <taxon>Stenosarchaea group</taxon>
        <taxon>Methanomicrobia</taxon>
        <taxon>Methanosarcinales</taxon>
        <taxon>Methanosarcinaceae</taxon>
        <taxon>Methanolobus</taxon>
    </lineage>
</organism>
<feature type="transmembrane region" description="Helical" evidence="1">
    <location>
        <begin position="20"/>
        <end position="40"/>
    </location>
</feature>
<dbReference type="OrthoDB" id="123689at2157"/>
<dbReference type="EMBL" id="FOUJ01000001">
    <property type="protein sequence ID" value="SFM25409.1"/>
    <property type="molecule type" value="Genomic_DNA"/>
</dbReference>
<evidence type="ECO:0008006" key="4">
    <source>
        <dbReference type="Google" id="ProtNLM"/>
    </source>
</evidence>
<evidence type="ECO:0000256" key="1">
    <source>
        <dbReference type="SAM" id="Phobius"/>
    </source>
</evidence>
<keyword evidence="3" id="KW-1185">Reference proteome</keyword>